<gene>
    <name evidence="2" type="ORF">rCG_38613</name>
</gene>
<accession>A6KA49</accession>
<feature type="non-terminal residue" evidence="2">
    <location>
        <position position="81"/>
    </location>
</feature>
<dbReference type="Proteomes" id="UP000234681">
    <property type="component" value="Chromosome 16"/>
</dbReference>
<dbReference type="EMBL" id="CH474031">
    <property type="protein sequence ID" value="EDL90688.1"/>
    <property type="molecule type" value="Genomic_DNA"/>
</dbReference>
<evidence type="ECO:0000313" key="3">
    <source>
        <dbReference type="Proteomes" id="UP000234681"/>
    </source>
</evidence>
<evidence type="ECO:0000256" key="1">
    <source>
        <dbReference type="SAM" id="MobiDB-lite"/>
    </source>
</evidence>
<proteinExistence type="predicted"/>
<dbReference type="AlphaFoldDB" id="A6KA49"/>
<name>A6KA49_RAT</name>
<protein>
    <submittedName>
        <fullName evidence="2">RCG38613</fullName>
    </submittedName>
</protein>
<feature type="compositionally biased region" description="Polar residues" evidence="1">
    <location>
        <begin position="36"/>
        <end position="46"/>
    </location>
</feature>
<sequence length="81" mass="8542">MLINPTRGKAEAGGSPGGHGQSGLRVLSGKPGIRTPGQSRNSSSHLSFAESRALNPSAITVLHSISNKHSFQQRFSCHDFS</sequence>
<evidence type="ECO:0000313" key="2">
    <source>
        <dbReference type="EMBL" id="EDL90688.1"/>
    </source>
</evidence>
<organism evidence="2 3">
    <name type="scientific">Rattus norvegicus</name>
    <name type="common">Rat</name>
    <dbReference type="NCBI Taxonomy" id="10116"/>
    <lineage>
        <taxon>Eukaryota</taxon>
        <taxon>Metazoa</taxon>
        <taxon>Chordata</taxon>
        <taxon>Craniata</taxon>
        <taxon>Vertebrata</taxon>
        <taxon>Euteleostomi</taxon>
        <taxon>Mammalia</taxon>
        <taxon>Eutheria</taxon>
        <taxon>Euarchontoglires</taxon>
        <taxon>Glires</taxon>
        <taxon>Rodentia</taxon>
        <taxon>Myomorpha</taxon>
        <taxon>Muroidea</taxon>
        <taxon>Muridae</taxon>
        <taxon>Murinae</taxon>
        <taxon>Rattus</taxon>
    </lineage>
</organism>
<feature type="region of interest" description="Disordered" evidence="1">
    <location>
        <begin position="1"/>
        <end position="49"/>
    </location>
</feature>
<reference evidence="2 3" key="1">
    <citation type="submission" date="2005-09" db="EMBL/GenBank/DDBJ databases">
        <authorList>
            <person name="Mural R.J."/>
            <person name="Li P.W."/>
            <person name="Adams M.D."/>
            <person name="Amanatides P.G."/>
            <person name="Baden-Tillson H."/>
            <person name="Barnstead M."/>
            <person name="Chin S.H."/>
            <person name="Dew I."/>
            <person name="Evans C.A."/>
            <person name="Ferriera S."/>
            <person name="Flanigan M."/>
            <person name="Fosler C."/>
            <person name="Glodek A."/>
            <person name="Gu Z."/>
            <person name="Holt R.A."/>
            <person name="Jennings D."/>
            <person name="Kraft C.L."/>
            <person name="Lu F."/>
            <person name="Nguyen T."/>
            <person name="Nusskern D.R."/>
            <person name="Pfannkoch C.M."/>
            <person name="Sitter C."/>
            <person name="Sutton G.G."/>
            <person name="Venter J.C."/>
            <person name="Wang Z."/>
            <person name="Woodage T."/>
            <person name="Zheng X.H."/>
            <person name="Zhong F."/>
        </authorList>
    </citation>
    <scope>NUCLEOTIDE SEQUENCE [LARGE SCALE GENOMIC DNA]</scope>
    <source>
        <strain>BN</strain>
        <strain evidence="3">Sprague-Dawley</strain>
    </source>
</reference>